<dbReference type="GO" id="GO:0005509">
    <property type="term" value="F:calcium ion binding"/>
    <property type="evidence" value="ECO:0007669"/>
    <property type="project" value="InterPro"/>
</dbReference>
<evidence type="ECO:0000256" key="6">
    <source>
        <dbReference type="ARBA" id="ARBA00022837"/>
    </source>
</evidence>
<evidence type="ECO:0000256" key="3">
    <source>
        <dbReference type="ARBA" id="ARBA00007658"/>
    </source>
</evidence>
<keyword evidence="7 12" id="KW-1015">Disulfide bond</keyword>
<dbReference type="PRINTS" id="PR00747">
    <property type="entry name" value="GLYHDRLASE47"/>
</dbReference>
<dbReference type="Proteomes" id="UP000235388">
    <property type="component" value="Unassembled WGS sequence"/>
</dbReference>
<feature type="compositionally biased region" description="Polar residues" evidence="14">
    <location>
        <begin position="168"/>
        <end position="177"/>
    </location>
</feature>
<dbReference type="GO" id="GO:0016020">
    <property type="term" value="C:membrane"/>
    <property type="evidence" value="ECO:0007669"/>
    <property type="project" value="InterPro"/>
</dbReference>
<dbReference type="Pfam" id="PF01532">
    <property type="entry name" value="Glyco_hydro_47"/>
    <property type="match status" value="1"/>
</dbReference>
<dbReference type="GO" id="GO:0005783">
    <property type="term" value="C:endoplasmic reticulum"/>
    <property type="evidence" value="ECO:0007669"/>
    <property type="project" value="TreeGrafter"/>
</dbReference>
<dbReference type="EMBL" id="PGCJ01000168">
    <property type="protein sequence ID" value="PLW41494.1"/>
    <property type="molecule type" value="Genomic_DNA"/>
</dbReference>
<accession>A0A2N5UUT7</accession>
<evidence type="ECO:0000256" key="7">
    <source>
        <dbReference type="ARBA" id="ARBA00023157"/>
    </source>
</evidence>
<dbReference type="SUPFAM" id="SSF48225">
    <property type="entry name" value="Seven-hairpin glycosidases"/>
    <property type="match status" value="1"/>
</dbReference>
<feature type="active site" description="Proton donor" evidence="10">
    <location>
        <position position="581"/>
    </location>
</feature>
<dbReference type="InterPro" id="IPR050749">
    <property type="entry name" value="Glycosyl_Hydrolase_47"/>
</dbReference>
<keyword evidence="13" id="KW-0326">Glycosidase</keyword>
<feature type="disulfide bond" evidence="12">
    <location>
        <begin position="524"/>
        <end position="567"/>
    </location>
</feature>
<keyword evidence="4 11" id="KW-0479">Metal-binding</keyword>
<organism evidence="15 16">
    <name type="scientific">Puccinia coronata f. sp. avenae</name>
    <dbReference type="NCBI Taxonomy" id="200324"/>
    <lineage>
        <taxon>Eukaryota</taxon>
        <taxon>Fungi</taxon>
        <taxon>Dikarya</taxon>
        <taxon>Basidiomycota</taxon>
        <taxon>Pucciniomycotina</taxon>
        <taxon>Pucciniomycetes</taxon>
        <taxon>Pucciniales</taxon>
        <taxon>Pucciniaceae</taxon>
        <taxon>Puccinia</taxon>
    </lineage>
</organism>
<dbReference type="PANTHER" id="PTHR11742:SF55">
    <property type="entry name" value="ENDOPLASMIC RETICULUM MANNOSYL-OLIGOSACCHARIDE 1,2-ALPHA-MANNOSIDASE"/>
    <property type="match status" value="1"/>
</dbReference>
<dbReference type="InterPro" id="IPR001382">
    <property type="entry name" value="Glyco_hydro_47"/>
</dbReference>
<dbReference type="InterPro" id="IPR012341">
    <property type="entry name" value="6hp_glycosidase-like_sf"/>
</dbReference>
<keyword evidence="6 11" id="KW-0106">Calcium</keyword>
<comment type="catalytic activity">
    <reaction evidence="9">
        <text>N(4)-(alpha-D-Man-(1-&gt;2)-alpha-D-Man-(1-&gt;2)-alpha-D-Man-(1-&gt;3)-[alpha-D-Man-(1-&gt;2)-alpha-D-Man-(1-&gt;3)-[alpha-D-Man-(1-&gt;2)-alpha-D-Man-(1-&gt;6)]-alpha-D-Man-(1-&gt;6)]-beta-D-Man-(1-&gt;4)-beta-D-GlcNAc-(1-&gt;4)-beta-D-GlcNAc)-L-asparaginyl-[protein] (N-glucan mannose isomer 9A1,2,3B1,2,3) + 4 H2O = N(4)-(alpha-D-Man-(1-&gt;3)-[alpha-D-Man-(1-&gt;3)-[alpha-D-Man-(1-&gt;6)]-alpha-D-Man-(1-&gt;6)]-beta-D-Man-(1-&gt;4)-beta-D-GlcNAc-(1-&gt;4)-beta-D-GlcNAc)-L-asparaginyl-[protein] (N-glucan mannose isomer 5A1,2) + 4 beta-D-mannose</text>
        <dbReference type="Rhea" id="RHEA:56008"/>
        <dbReference type="Rhea" id="RHEA-COMP:14356"/>
        <dbReference type="Rhea" id="RHEA-COMP:14367"/>
        <dbReference type="ChEBI" id="CHEBI:15377"/>
        <dbReference type="ChEBI" id="CHEBI:28563"/>
        <dbReference type="ChEBI" id="CHEBI:59087"/>
        <dbReference type="ChEBI" id="CHEBI:139493"/>
        <dbReference type="EC" id="3.2.1.113"/>
    </reaction>
</comment>
<evidence type="ECO:0000256" key="9">
    <source>
        <dbReference type="ARBA" id="ARBA00048605"/>
    </source>
</evidence>
<evidence type="ECO:0000256" key="4">
    <source>
        <dbReference type="ARBA" id="ARBA00022723"/>
    </source>
</evidence>
<keyword evidence="16" id="KW-1185">Reference proteome</keyword>
<feature type="active site" evidence="10">
    <location>
        <position position="457"/>
    </location>
</feature>
<reference evidence="15 16" key="1">
    <citation type="submission" date="2017-11" db="EMBL/GenBank/DDBJ databases">
        <title>De novo assembly and phasing of dikaryotic genomes from two isolates of Puccinia coronata f. sp. avenae, the causal agent of oat crown rust.</title>
        <authorList>
            <person name="Miller M.E."/>
            <person name="Zhang Y."/>
            <person name="Omidvar V."/>
            <person name="Sperschneider J."/>
            <person name="Schwessinger B."/>
            <person name="Raley C."/>
            <person name="Palmer J.M."/>
            <person name="Garnica D."/>
            <person name="Upadhyaya N."/>
            <person name="Rathjen J."/>
            <person name="Taylor J.M."/>
            <person name="Park R.F."/>
            <person name="Dodds P.N."/>
            <person name="Hirsch C.D."/>
            <person name="Kianian S.F."/>
            <person name="Figueroa M."/>
        </authorList>
    </citation>
    <scope>NUCLEOTIDE SEQUENCE [LARGE SCALE GENOMIC DNA]</scope>
    <source>
        <strain evidence="15">12NC29</strain>
    </source>
</reference>
<comment type="similarity">
    <text evidence="3 13">Belongs to the glycosyl hydrolase 47 family.</text>
</comment>
<evidence type="ECO:0000256" key="1">
    <source>
        <dbReference type="ARBA" id="ARBA00001913"/>
    </source>
</evidence>
<evidence type="ECO:0000256" key="12">
    <source>
        <dbReference type="PIRSR" id="PIRSR601382-3"/>
    </source>
</evidence>
<dbReference type="STRING" id="200324.A0A2N5UUT7"/>
<evidence type="ECO:0000256" key="14">
    <source>
        <dbReference type="SAM" id="MobiDB-lite"/>
    </source>
</evidence>
<gene>
    <name evidence="15" type="ORF">PCANC_13087</name>
</gene>
<keyword evidence="5 13" id="KW-0378">Hydrolase</keyword>
<feature type="region of interest" description="Disordered" evidence="14">
    <location>
        <begin position="156"/>
        <end position="192"/>
    </location>
</feature>
<comment type="pathway">
    <text evidence="2">Protein modification; protein glycosylation.</text>
</comment>
<name>A0A2N5UUT7_9BASI</name>
<comment type="caution">
    <text evidence="15">The sequence shown here is derived from an EMBL/GenBank/DDBJ whole genome shotgun (WGS) entry which is preliminary data.</text>
</comment>
<evidence type="ECO:0000313" key="15">
    <source>
        <dbReference type="EMBL" id="PLW41494.1"/>
    </source>
</evidence>
<sequence length="726" mass="81311">MSRIHPNTLTERRPLSTATRRDKWLIKVTPLPWAGDPANRAADGAGSDPATLPEWCCQGRNDDRYFGAVTGAPELVVRPLSGWNAQGVYSELSESESIRRPMWDVATSLGDAACPCLTRVGGQVDVVRLFTEPTIRTQESIPACNKVRSADCGILPMTSRQRPKRSHATTSSGTAGQQERYDSSRSPESAPPSQRNVVIAFLVVAACLLAYYHRLNPTADNSTFSSRSPRPNLPLESDARTEIKIAIRNSWHAYADSPAWGSDEFHPIGQTGTNLTSAGSIGFFIVDVLDTILLTGDMDEEYQRTRKYIENDLSFDVDGDLNAFETTIRVLGGLLSAYHLAGNDTLYLNKAIDLGTRLLPIFDSPTGIPYSFINLKTGKATSDWNNGGYSSLAEATTIQLEFKYLAELSQKRVFWEVAEKAMEVFKHGKSHNGLFPILVSPEDGSFFYHIRLGSRGDSYYEYLIKQYLQTNRTQTVYRLMFNQAMTGVKEDLVGETPLGMVYIGELHPGRSSYISVPKQDHLVCFLGGLLLLGVTEGDQILKDSDVMSLPETIQEDWLLGKELIKSCVDTYKQSSTGLGPEIAYFTTRPEQYVKIHQREWLISNYDPLMPPLDARNILRPETVESLFLAWRATKDPIYREWGWEIFQAFNKHCKVNATGAFASIKDVDRVPPQMEDKMETFWIAETLKYLLLLFSENSVIPLSSYVFNTEAHIFPIFTPSFDLDEG</sequence>
<evidence type="ECO:0000256" key="8">
    <source>
        <dbReference type="ARBA" id="ARBA00047669"/>
    </source>
</evidence>
<dbReference type="EC" id="3.2.1.-" evidence="13"/>
<feature type="active site" description="Proton donor" evidence="10">
    <location>
        <position position="325"/>
    </location>
</feature>
<feature type="active site" evidence="10">
    <location>
        <position position="621"/>
    </location>
</feature>
<protein>
    <recommendedName>
        <fullName evidence="13">alpha-1,2-Mannosidase</fullName>
        <ecNumber evidence="13">3.2.1.-</ecNumber>
    </recommendedName>
</protein>
<dbReference type="GO" id="GO:0004571">
    <property type="term" value="F:mannosyl-oligosaccharide 1,2-alpha-mannosidase activity"/>
    <property type="evidence" value="ECO:0007669"/>
    <property type="project" value="UniProtKB-EC"/>
</dbReference>
<evidence type="ECO:0000313" key="16">
    <source>
        <dbReference type="Proteomes" id="UP000235388"/>
    </source>
</evidence>
<dbReference type="AlphaFoldDB" id="A0A2N5UUT7"/>
<dbReference type="InterPro" id="IPR036026">
    <property type="entry name" value="Seven-hairpin_glycosidases"/>
</dbReference>
<comment type="cofactor">
    <cofactor evidence="1 11">
        <name>Ca(2+)</name>
        <dbReference type="ChEBI" id="CHEBI:29108"/>
    </cofactor>
</comment>
<evidence type="ECO:0000256" key="10">
    <source>
        <dbReference type="PIRSR" id="PIRSR601382-1"/>
    </source>
</evidence>
<evidence type="ECO:0000256" key="13">
    <source>
        <dbReference type="RuleBase" id="RU361193"/>
    </source>
</evidence>
<proteinExistence type="inferred from homology"/>
<dbReference type="GO" id="GO:0036503">
    <property type="term" value="P:ERAD pathway"/>
    <property type="evidence" value="ECO:0007669"/>
    <property type="project" value="UniProtKB-ARBA"/>
</dbReference>
<evidence type="ECO:0000256" key="11">
    <source>
        <dbReference type="PIRSR" id="PIRSR601382-2"/>
    </source>
</evidence>
<evidence type="ECO:0000256" key="5">
    <source>
        <dbReference type="ARBA" id="ARBA00022801"/>
    </source>
</evidence>
<dbReference type="Gene3D" id="1.50.10.10">
    <property type="match status" value="1"/>
</dbReference>
<comment type="catalytic activity">
    <reaction evidence="8">
        <text>N(4)-(alpha-D-Man-(1-&gt;2)-alpha-D-Man-(1-&gt;2)-alpha-D-Man-(1-&gt;3)-[alpha-D-Man-(1-&gt;3)-[alpha-D-Man-(1-&gt;2)-alpha-D-Man-(1-&gt;6)]-alpha-D-Man-(1-&gt;6)]-beta-D-Man-(1-&gt;4)-beta-D-GlcNAc-(1-&gt;4)-beta-D-GlcNAc)-L-asparaginyl-[protein] (N-glucan mannose isomer 8A1,2,3B1,3) + 3 H2O = N(4)-(alpha-D-Man-(1-&gt;3)-[alpha-D-Man-(1-&gt;3)-[alpha-D-Man-(1-&gt;6)]-alpha-D-Man-(1-&gt;6)]-beta-D-Man-(1-&gt;4)-beta-D-GlcNAc-(1-&gt;4)-beta-D-GlcNAc)-L-asparaginyl-[protein] (N-glucan mannose isomer 5A1,2) + 3 beta-D-mannose</text>
        <dbReference type="Rhea" id="RHEA:56028"/>
        <dbReference type="Rhea" id="RHEA-COMP:14358"/>
        <dbReference type="Rhea" id="RHEA-COMP:14367"/>
        <dbReference type="ChEBI" id="CHEBI:15377"/>
        <dbReference type="ChEBI" id="CHEBI:28563"/>
        <dbReference type="ChEBI" id="CHEBI:59087"/>
        <dbReference type="ChEBI" id="CHEBI:60628"/>
        <dbReference type="EC" id="3.2.1.113"/>
    </reaction>
</comment>
<evidence type="ECO:0000256" key="2">
    <source>
        <dbReference type="ARBA" id="ARBA00004922"/>
    </source>
</evidence>
<dbReference type="GO" id="GO:0005975">
    <property type="term" value="P:carbohydrate metabolic process"/>
    <property type="evidence" value="ECO:0007669"/>
    <property type="project" value="InterPro"/>
</dbReference>
<dbReference type="OrthoDB" id="8118055at2759"/>
<feature type="binding site" evidence="11">
    <location>
        <position position="709"/>
    </location>
    <ligand>
        <name>Ca(2+)</name>
        <dbReference type="ChEBI" id="CHEBI:29108"/>
    </ligand>
</feature>
<dbReference type="PANTHER" id="PTHR11742">
    <property type="entry name" value="MANNOSYL-OLIGOSACCHARIDE ALPHA-1,2-MANNOSIDASE-RELATED"/>
    <property type="match status" value="1"/>
</dbReference>